<dbReference type="Gene3D" id="1.10.10.60">
    <property type="entry name" value="Homeodomain-like"/>
    <property type="match status" value="2"/>
</dbReference>
<accession>U2MST7</accession>
<dbReference type="PATRIC" id="fig|1395125.3.peg.284"/>
<proteinExistence type="predicted"/>
<name>U2MST7_9BACT</name>
<dbReference type="EMBL" id="AWGW01000006">
    <property type="protein sequence ID" value="ERK02314.1"/>
    <property type="molecule type" value="Genomic_DNA"/>
</dbReference>
<protein>
    <submittedName>
        <fullName evidence="5">DNA-binding helix-turn-helix protein</fullName>
    </submittedName>
</protein>
<sequence>MEQVKFIYITDYYAINNQQLNGYCGHMICLEGEGSFVFNEKNFHFCAGDILILTQPHKLKNLAGVKELRVEFFATQYNFLYKQLPSNSFAIGGSISLNTNPIIHATKEEGEQFLNDLRVINKRMQEKDKHRFYMEMMASLCCTMMYDLFSFHAHQNELLQSTDRQSYVIKELLNILSAGQSRTQRSVEYYAKQLNITPKYLSKTVKQTTSFSVSTFINRYTIPIIKDYLNNEKLSLSQIADVMNFNSLSYFSRYCTKHLGVTPSEYRKSLQPSKQPFDL</sequence>
<keyword evidence="3" id="KW-0804">Transcription</keyword>
<keyword evidence="1" id="KW-0805">Transcription regulation</keyword>
<dbReference type="SMART" id="SM00342">
    <property type="entry name" value="HTH_ARAC"/>
    <property type="match status" value="1"/>
</dbReference>
<evidence type="ECO:0000256" key="2">
    <source>
        <dbReference type="ARBA" id="ARBA00023125"/>
    </source>
</evidence>
<dbReference type="AlphaFoldDB" id="U2MST7"/>
<evidence type="ECO:0000256" key="3">
    <source>
        <dbReference type="ARBA" id="ARBA00023163"/>
    </source>
</evidence>
<comment type="caution">
    <text evidence="5">The sequence shown here is derived from an EMBL/GenBank/DDBJ whole genome shotgun (WGS) entry which is preliminary data.</text>
</comment>
<dbReference type="Proteomes" id="UP000017023">
    <property type="component" value="Unassembled WGS sequence"/>
</dbReference>
<dbReference type="PROSITE" id="PS01124">
    <property type="entry name" value="HTH_ARAC_FAMILY_2"/>
    <property type="match status" value="1"/>
</dbReference>
<keyword evidence="2 5" id="KW-0238">DNA-binding</keyword>
<organism evidence="5 6">
    <name type="scientific">Segatella salivae F0493</name>
    <dbReference type="NCBI Taxonomy" id="1395125"/>
    <lineage>
        <taxon>Bacteria</taxon>
        <taxon>Pseudomonadati</taxon>
        <taxon>Bacteroidota</taxon>
        <taxon>Bacteroidia</taxon>
        <taxon>Bacteroidales</taxon>
        <taxon>Prevotellaceae</taxon>
        <taxon>Segatella</taxon>
    </lineage>
</organism>
<dbReference type="InterPro" id="IPR009057">
    <property type="entry name" value="Homeodomain-like_sf"/>
</dbReference>
<dbReference type="GO" id="GO:0003700">
    <property type="term" value="F:DNA-binding transcription factor activity"/>
    <property type="evidence" value="ECO:0007669"/>
    <property type="project" value="InterPro"/>
</dbReference>
<dbReference type="PANTHER" id="PTHR43280">
    <property type="entry name" value="ARAC-FAMILY TRANSCRIPTIONAL REGULATOR"/>
    <property type="match status" value="1"/>
</dbReference>
<evidence type="ECO:0000256" key="1">
    <source>
        <dbReference type="ARBA" id="ARBA00023015"/>
    </source>
</evidence>
<dbReference type="SUPFAM" id="SSF46689">
    <property type="entry name" value="Homeodomain-like"/>
    <property type="match status" value="1"/>
</dbReference>
<dbReference type="RefSeq" id="WP_021824608.1">
    <property type="nucleotide sequence ID" value="NZ_AWGW01000006.1"/>
</dbReference>
<gene>
    <name evidence="5" type="ORF">HMPREF9145_0498</name>
</gene>
<dbReference type="PANTHER" id="PTHR43280:SF32">
    <property type="entry name" value="TRANSCRIPTIONAL REGULATORY PROTEIN"/>
    <property type="match status" value="1"/>
</dbReference>
<dbReference type="Pfam" id="PF12833">
    <property type="entry name" value="HTH_18"/>
    <property type="match status" value="1"/>
</dbReference>
<dbReference type="InterPro" id="IPR018060">
    <property type="entry name" value="HTH_AraC"/>
</dbReference>
<reference evidence="5 6" key="1">
    <citation type="submission" date="2013-08" db="EMBL/GenBank/DDBJ databases">
        <authorList>
            <person name="Durkin A.S."/>
            <person name="Haft D.R."/>
            <person name="McCorrison J."/>
            <person name="Torralba M."/>
            <person name="Gillis M."/>
            <person name="Haft D.H."/>
            <person name="Methe B."/>
            <person name="Sutton G."/>
            <person name="Nelson K.E."/>
        </authorList>
    </citation>
    <scope>NUCLEOTIDE SEQUENCE [LARGE SCALE GENOMIC DNA]</scope>
    <source>
        <strain evidence="5 6">F0493</strain>
    </source>
</reference>
<dbReference type="GeneID" id="78497007"/>
<feature type="domain" description="HTH araC/xylS-type" evidence="4">
    <location>
        <begin position="170"/>
        <end position="269"/>
    </location>
</feature>
<dbReference type="GO" id="GO:0043565">
    <property type="term" value="F:sequence-specific DNA binding"/>
    <property type="evidence" value="ECO:0007669"/>
    <property type="project" value="InterPro"/>
</dbReference>
<evidence type="ECO:0000259" key="4">
    <source>
        <dbReference type="PROSITE" id="PS01124"/>
    </source>
</evidence>
<evidence type="ECO:0000313" key="6">
    <source>
        <dbReference type="Proteomes" id="UP000017023"/>
    </source>
</evidence>
<evidence type="ECO:0000313" key="5">
    <source>
        <dbReference type="EMBL" id="ERK02314.1"/>
    </source>
</evidence>